<evidence type="ECO:0000259" key="2">
    <source>
        <dbReference type="Pfam" id="PF09992"/>
    </source>
</evidence>
<keyword evidence="1" id="KW-0472">Membrane</keyword>
<gene>
    <name evidence="3" type="ORF">DEA61_10685</name>
</gene>
<dbReference type="Pfam" id="PF09992">
    <property type="entry name" value="NAGPA"/>
    <property type="match status" value="1"/>
</dbReference>
<dbReference type="AlphaFoldDB" id="A0A357VPB0"/>
<protein>
    <recommendedName>
        <fullName evidence="2">Phosphodiester glycosidase domain-containing protein</fullName>
    </recommendedName>
</protein>
<dbReference type="Proteomes" id="UP000264445">
    <property type="component" value="Unassembled WGS sequence"/>
</dbReference>
<evidence type="ECO:0000256" key="1">
    <source>
        <dbReference type="SAM" id="Phobius"/>
    </source>
</evidence>
<keyword evidence="1" id="KW-1133">Transmembrane helix</keyword>
<feature type="domain" description="Phosphodiester glycosidase" evidence="2">
    <location>
        <begin position="230"/>
        <end position="402"/>
    </location>
</feature>
<dbReference type="PANTHER" id="PTHR40446:SF2">
    <property type="entry name" value="N-ACETYLGLUCOSAMINE-1-PHOSPHODIESTER ALPHA-N-ACETYLGLUCOSAMINIDASE"/>
    <property type="match status" value="1"/>
</dbReference>
<dbReference type="SUPFAM" id="SSF56300">
    <property type="entry name" value="Metallo-dependent phosphatases"/>
    <property type="match status" value="1"/>
</dbReference>
<reference evidence="3 4" key="1">
    <citation type="journal article" date="2018" name="Nat. Biotechnol.">
        <title>A standardized bacterial taxonomy based on genome phylogeny substantially revises the tree of life.</title>
        <authorList>
            <person name="Parks D.H."/>
            <person name="Chuvochina M."/>
            <person name="Waite D.W."/>
            <person name="Rinke C."/>
            <person name="Skarshewski A."/>
            <person name="Chaumeil P.A."/>
            <person name="Hugenholtz P."/>
        </authorList>
    </citation>
    <scope>NUCLEOTIDE SEQUENCE [LARGE SCALE GENOMIC DNA]</scope>
    <source>
        <strain evidence="3">UBA12544</strain>
    </source>
</reference>
<sequence length="815" mass="90908">MCNTTVIYLWYNPPVEENIFNKGGRKLKIFSRKLISILIILLVIAFSVENVKAAYTVLESKEQTQIVTKGVTHTNLLYFTPEGFININILKIDLKDPYLDLSVIFSPSGIKERMPIREMANSYGAVAAINGDFFDTKTGFVIGATVKDGNLITDPASNGKMATFYIDKTGTPYIDYWTKKMSITLPDGTTIFLAAINKISSTFQYTVMYTRDWYRFSPGANENVPQLVEVVVDQNDTVIEVRQGQPSTEIPEGGYVLAASGDIGNLLLRLSPGDKIQKDITTNPPFEDIKMAVSGGTILVKGGKIYPFTHEIKGYAARTAIGYTKDKRYVLMVTVDGPPYRGMTQEELASLMLSLGAYDALNLDGGGSTQMAVRPLGETEAVLYNYSPNSYERKVPNGVAVFSTAPKGNLYGLKLEVEDNKVFKRLHRSIKVKGYDENYNPIPVELHEVEFSVTGVEGRFEGNYFIPLSTGEGTIVARVGEVTSTIKIAVLENPAVLEFKPSEIVLDKNKKIGIKLFGKDVKGYRALIDPIDIEWQIYNNVGTIDNNGTFTSANFDSSGAIVAKVLDKTALLPVKVGKGSEFDYSNLVPQTDFTQFDPDNKEVAVNNTSDSFKFMIFGDTKYNTLLKLQISLKAVDTANKEYPLAIFVGDINERALANLKTRYIAVGDKYQRYEYGNSTFIVLNNRNGTFVKPDPNQWTWFKDQLNNIQGDNLFILLPKPIWGNEGLKDNKEASLFEETLKEFHKKTGKNVWVISNSSKKFYTSLEEGIRYVETYGTNVSGNNNDIYNDFGFVSVMVNGKDIKYQFKRVVNPPSN</sequence>
<dbReference type="PANTHER" id="PTHR40446">
    <property type="entry name" value="N-ACETYLGLUCOSAMINE-1-PHOSPHODIESTER ALPHA-N-ACETYLGLUCOSAMINIDASE"/>
    <property type="match status" value="1"/>
</dbReference>
<organism evidence="3 4">
    <name type="scientific">Caldanaerobacter subterraneus</name>
    <dbReference type="NCBI Taxonomy" id="911092"/>
    <lineage>
        <taxon>Bacteria</taxon>
        <taxon>Bacillati</taxon>
        <taxon>Bacillota</taxon>
        <taxon>Clostridia</taxon>
        <taxon>Thermoanaerobacterales</taxon>
        <taxon>Thermoanaerobacteraceae</taxon>
        <taxon>Caldanaerobacter</taxon>
    </lineage>
</organism>
<evidence type="ECO:0000313" key="3">
    <source>
        <dbReference type="EMBL" id="HBT50224.1"/>
    </source>
</evidence>
<feature type="transmembrane region" description="Helical" evidence="1">
    <location>
        <begin position="34"/>
        <end position="55"/>
    </location>
</feature>
<accession>A0A357VPB0</accession>
<proteinExistence type="predicted"/>
<dbReference type="InterPro" id="IPR018711">
    <property type="entry name" value="NAGPA"/>
</dbReference>
<keyword evidence="1" id="KW-0812">Transmembrane</keyword>
<evidence type="ECO:0000313" key="4">
    <source>
        <dbReference type="Proteomes" id="UP000264445"/>
    </source>
</evidence>
<name>A0A357VPB0_9THEO</name>
<dbReference type="InterPro" id="IPR029052">
    <property type="entry name" value="Metallo-depent_PP-like"/>
</dbReference>
<dbReference type="EMBL" id="DOLB01000157">
    <property type="protein sequence ID" value="HBT50224.1"/>
    <property type="molecule type" value="Genomic_DNA"/>
</dbReference>
<comment type="caution">
    <text evidence="3">The sequence shown here is derived from an EMBL/GenBank/DDBJ whole genome shotgun (WGS) entry which is preliminary data.</text>
</comment>